<dbReference type="RefSeq" id="WP_084456670.1">
    <property type="nucleotide sequence ID" value="NZ_JAAXOM010000003.1"/>
</dbReference>
<dbReference type="InterPro" id="IPR003848">
    <property type="entry name" value="DUF218"/>
</dbReference>
<organism evidence="3 4">
    <name type="scientific">Nocardia coubleae</name>
    <dbReference type="NCBI Taxonomy" id="356147"/>
    <lineage>
        <taxon>Bacteria</taxon>
        <taxon>Bacillati</taxon>
        <taxon>Actinomycetota</taxon>
        <taxon>Actinomycetes</taxon>
        <taxon>Mycobacteriales</taxon>
        <taxon>Nocardiaceae</taxon>
        <taxon>Nocardia</taxon>
    </lineage>
</organism>
<feature type="domain" description="DUF218" evidence="2">
    <location>
        <begin position="58"/>
        <end position="178"/>
    </location>
</feature>
<gene>
    <name evidence="3" type="ORF">HGA10_12780</name>
</gene>
<dbReference type="InterPro" id="IPR014729">
    <property type="entry name" value="Rossmann-like_a/b/a_fold"/>
</dbReference>
<evidence type="ECO:0000313" key="4">
    <source>
        <dbReference type="Proteomes" id="UP000572007"/>
    </source>
</evidence>
<dbReference type="Gene3D" id="3.40.50.620">
    <property type="entry name" value="HUPs"/>
    <property type="match status" value="1"/>
</dbReference>
<accession>A0A846W4J7</accession>
<evidence type="ECO:0000259" key="2">
    <source>
        <dbReference type="Pfam" id="PF02698"/>
    </source>
</evidence>
<feature type="chain" id="PRO_5038461011" evidence="1">
    <location>
        <begin position="24"/>
        <end position="205"/>
    </location>
</feature>
<keyword evidence="1" id="KW-0732">Signal</keyword>
<dbReference type="CDD" id="cd06259">
    <property type="entry name" value="YdcF-like"/>
    <property type="match status" value="1"/>
</dbReference>
<keyword evidence="4" id="KW-1185">Reference proteome</keyword>
<dbReference type="EMBL" id="JAAXOM010000003">
    <property type="protein sequence ID" value="NKX88182.1"/>
    <property type="molecule type" value="Genomic_DNA"/>
</dbReference>
<reference evidence="3 4" key="1">
    <citation type="submission" date="2020-04" db="EMBL/GenBank/DDBJ databases">
        <title>MicrobeNet Type strains.</title>
        <authorList>
            <person name="Nicholson A.C."/>
        </authorList>
    </citation>
    <scope>NUCLEOTIDE SEQUENCE [LARGE SCALE GENOMIC DNA]</scope>
    <source>
        <strain evidence="3 4">DSM 44960</strain>
    </source>
</reference>
<dbReference type="Proteomes" id="UP000572007">
    <property type="component" value="Unassembled WGS sequence"/>
</dbReference>
<protein>
    <submittedName>
        <fullName evidence="3">YdcF family protein</fullName>
    </submittedName>
</protein>
<dbReference type="Pfam" id="PF02698">
    <property type="entry name" value="DUF218"/>
    <property type="match status" value="1"/>
</dbReference>
<name>A0A846W4J7_9NOCA</name>
<sequence length="205" mass="21521">MVWTKWAIRGVCTALTATGFVCAAAQSVSAEPAVVTVIQDLRRIVAPTVPGTYGGDTAVVILGYGLTPEGTMREELLRRLRTGYVQAVFAPWSPIIVTGGNPQAGRSEADAMASWLEDAGIDPARILREPHADSTIGNADHTAALMSEHNLTSAVLVTSADHVARARAAFDAAGVTVVGELTPDTAPWPHLPLSIDQFGPMLPAD</sequence>
<feature type="signal peptide" evidence="1">
    <location>
        <begin position="1"/>
        <end position="23"/>
    </location>
</feature>
<dbReference type="PANTHER" id="PTHR30336">
    <property type="entry name" value="INNER MEMBRANE PROTEIN, PROBABLE PERMEASE"/>
    <property type="match status" value="1"/>
</dbReference>
<dbReference type="GO" id="GO:0043164">
    <property type="term" value="P:Gram-negative-bacterium-type cell wall biogenesis"/>
    <property type="evidence" value="ECO:0007669"/>
    <property type="project" value="TreeGrafter"/>
</dbReference>
<dbReference type="AlphaFoldDB" id="A0A846W4J7"/>
<dbReference type="GO" id="GO:0000270">
    <property type="term" value="P:peptidoglycan metabolic process"/>
    <property type="evidence" value="ECO:0007669"/>
    <property type="project" value="TreeGrafter"/>
</dbReference>
<evidence type="ECO:0000256" key="1">
    <source>
        <dbReference type="SAM" id="SignalP"/>
    </source>
</evidence>
<dbReference type="GO" id="GO:0005886">
    <property type="term" value="C:plasma membrane"/>
    <property type="evidence" value="ECO:0007669"/>
    <property type="project" value="TreeGrafter"/>
</dbReference>
<evidence type="ECO:0000313" key="3">
    <source>
        <dbReference type="EMBL" id="NKX88182.1"/>
    </source>
</evidence>
<dbReference type="InterPro" id="IPR051599">
    <property type="entry name" value="Cell_Envelope_Assoc"/>
</dbReference>
<comment type="caution">
    <text evidence="3">The sequence shown here is derived from an EMBL/GenBank/DDBJ whole genome shotgun (WGS) entry which is preliminary data.</text>
</comment>
<dbReference type="PANTHER" id="PTHR30336:SF4">
    <property type="entry name" value="ENVELOPE BIOGENESIS FACTOR ELYC"/>
    <property type="match status" value="1"/>
</dbReference>
<proteinExistence type="predicted"/>